<organism evidence="1 2">
    <name type="scientific">Dorea longicatena</name>
    <dbReference type="NCBI Taxonomy" id="88431"/>
    <lineage>
        <taxon>Bacteria</taxon>
        <taxon>Bacillati</taxon>
        <taxon>Bacillota</taxon>
        <taxon>Clostridia</taxon>
        <taxon>Lachnospirales</taxon>
        <taxon>Lachnospiraceae</taxon>
        <taxon>Dorea</taxon>
    </lineage>
</organism>
<evidence type="ECO:0000313" key="1">
    <source>
        <dbReference type="EMBL" id="CUP96073.1"/>
    </source>
</evidence>
<protein>
    <submittedName>
        <fullName evidence="1">Uncharacterized protein</fullName>
    </submittedName>
</protein>
<reference evidence="1 2" key="1">
    <citation type="submission" date="2015-09" db="EMBL/GenBank/DDBJ databases">
        <authorList>
            <consortium name="Pathogen Informatics"/>
        </authorList>
    </citation>
    <scope>NUCLEOTIDE SEQUENCE [LARGE SCALE GENOMIC DNA]</scope>
    <source>
        <strain evidence="1 2">2789STDY5834914</strain>
    </source>
</reference>
<gene>
    <name evidence="1" type="ORF">ERS852526_02426</name>
</gene>
<sequence>MLMYHKFVFFDVFSHSNGDNVETIGNFVETKFNSYFSIFNKGALLYN</sequence>
<name>A0A174SEG2_9FIRM</name>
<dbReference type="AlphaFoldDB" id="A0A174SEG2"/>
<evidence type="ECO:0000313" key="2">
    <source>
        <dbReference type="Proteomes" id="UP000095485"/>
    </source>
</evidence>
<proteinExistence type="predicted"/>
<dbReference type="EMBL" id="CZAY01000019">
    <property type="protein sequence ID" value="CUP96073.1"/>
    <property type="molecule type" value="Genomic_DNA"/>
</dbReference>
<dbReference type="Proteomes" id="UP000095485">
    <property type="component" value="Unassembled WGS sequence"/>
</dbReference>
<accession>A0A174SEG2</accession>